<evidence type="ECO:0000259" key="3">
    <source>
        <dbReference type="PROSITE" id="PS50893"/>
    </source>
</evidence>
<keyword evidence="2 4" id="KW-0067">ATP-binding</keyword>
<dbReference type="EMBL" id="AUBJ02000001">
    <property type="protein sequence ID" value="MCP2332445.1"/>
    <property type="molecule type" value="Genomic_DNA"/>
</dbReference>
<keyword evidence="1" id="KW-0547">Nucleotide-binding</keyword>
<dbReference type="InterPro" id="IPR003593">
    <property type="entry name" value="AAA+_ATPase"/>
</dbReference>
<dbReference type="SUPFAM" id="SSF52540">
    <property type="entry name" value="P-loop containing nucleoside triphosphate hydrolases"/>
    <property type="match status" value="1"/>
</dbReference>
<keyword evidence="5" id="KW-1185">Reference proteome</keyword>
<comment type="caution">
    <text evidence="4">The sequence shown here is derived from an EMBL/GenBank/DDBJ whole genome shotgun (WGS) entry which is preliminary data.</text>
</comment>
<proteinExistence type="predicted"/>
<feature type="domain" description="ABC transporter" evidence="3">
    <location>
        <begin position="5"/>
        <end position="232"/>
    </location>
</feature>
<reference evidence="4 5" key="1">
    <citation type="submission" date="2013-07" db="EMBL/GenBank/DDBJ databases">
        <authorList>
            <consortium name="DOE Joint Genome Institute"/>
            <person name="Reeve W."/>
            <person name="Huntemann M."/>
            <person name="Han J."/>
            <person name="Chen A."/>
            <person name="Kyrpides N."/>
            <person name="Mavromatis K."/>
            <person name="Markowitz V."/>
            <person name="Palaniappan K."/>
            <person name="Ivanova N."/>
            <person name="Schaumberg A."/>
            <person name="Pati A."/>
            <person name="Liolios K."/>
            <person name="Nordberg H.P."/>
            <person name="Cantor M.N."/>
            <person name="Hua S.X."/>
            <person name="Woyke T."/>
        </authorList>
    </citation>
    <scope>NUCLEOTIDE SEQUENCE [LARGE SCALE GENOMIC DNA]</scope>
    <source>
        <strain evidence="4 5">DSM 43889</strain>
    </source>
</reference>
<dbReference type="PANTHER" id="PTHR43158:SF5">
    <property type="entry name" value="ABC TRANSPORTER, ATP-BINDING PROTEIN"/>
    <property type="match status" value="1"/>
</dbReference>
<protein>
    <submittedName>
        <fullName evidence="4">ABC-2 type transport system ATP-binding protein</fullName>
    </submittedName>
</protein>
<dbReference type="Gene3D" id="3.40.50.300">
    <property type="entry name" value="P-loop containing nucleotide triphosphate hydrolases"/>
    <property type="match status" value="1"/>
</dbReference>
<sequence length="293" mass="32322">MTYSIEARDLRLDYRGSPALRGIDFRLAGGGIYGLIGRNGSGKTSLLSLVASLAKPTAGTLLVDGEDPFENPRIMPDVCLVQDRIKDSGDEIWKVGSFLRTAAALRPRWDQEYADRLVDLFELPRRKRISSLSLGKRSALNIIVGLASRAPVTIFDEAYVGLDAPSRYAFYDEVLADYMAHPRTVIMSSHLVEEVDSLFEEVLILDEGRLLVHEDTDDLRSRGVSLTGPAQAVDDLRHGLTVLNEQVLGGTKSITVYGDLDEDALSRARAAGVEAGPVRLQDLFVHLTRKDRR</sequence>
<evidence type="ECO:0000256" key="1">
    <source>
        <dbReference type="ARBA" id="ARBA00022741"/>
    </source>
</evidence>
<evidence type="ECO:0000313" key="4">
    <source>
        <dbReference type="EMBL" id="MCP2332445.1"/>
    </source>
</evidence>
<dbReference type="GO" id="GO:0005524">
    <property type="term" value="F:ATP binding"/>
    <property type="evidence" value="ECO:0007669"/>
    <property type="project" value="UniProtKB-KW"/>
</dbReference>
<dbReference type="PROSITE" id="PS50893">
    <property type="entry name" value="ABC_TRANSPORTER_2"/>
    <property type="match status" value="1"/>
</dbReference>
<gene>
    <name evidence="4" type="ORF">G443_002715</name>
</gene>
<dbReference type="RefSeq" id="WP_026417428.1">
    <property type="nucleotide sequence ID" value="NZ_AUBJ02000001.1"/>
</dbReference>
<dbReference type="PANTHER" id="PTHR43158">
    <property type="entry name" value="SKFA PEPTIDE EXPORT ATP-BINDING PROTEIN SKFE"/>
    <property type="match status" value="1"/>
</dbReference>
<reference evidence="4 5" key="2">
    <citation type="submission" date="2022-06" db="EMBL/GenBank/DDBJ databases">
        <title>Genomic Encyclopedia of Type Strains, Phase I: the one thousand microbial genomes (KMG-I) project.</title>
        <authorList>
            <person name="Kyrpides N."/>
        </authorList>
    </citation>
    <scope>NUCLEOTIDE SEQUENCE [LARGE SCALE GENOMIC DNA]</scope>
    <source>
        <strain evidence="4 5">DSM 43889</strain>
    </source>
</reference>
<organism evidence="4 5">
    <name type="scientific">Actinoalloteichus caeruleus DSM 43889</name>
    <dbReference type="NCBI Taxonomy" id="1120930"/>
    <lineage>
        <taxon>Bacteria</taxon>
        <taxon>Bacillati</taxon>
        <taxon>Actinomycetota</taxon>
        <taxon>Actinomycetes</taxon>
        <taxon>Pseudonocardiales</taxon>
        <taxon>Pseudonocardiaceae</taxon>
        <taxon>Actinoalloteichus</taxon>
        <taxon>Actinoalloteichus cyanogriseus</taxon>
    </lineage>
</organism>
<evidence type="ECO:0000313" key="5">
    <source>
        <dbReference type="Proteomes" id="UP000791080"/>
    </source>
</evidence>
<name>A0ABT1JIW4_ACTCY</name>
<dbReference type="SMART" id="SM00382">
    <property type="entry name" value="AAA"/>
    <property type="match status" value="1"/>
</dbReference>
<dbReference type="Proteomes" id="UP000791080">
    <property type="component" value="Unassembled WGS sequence"/>
</dbReference>
<dbReference type="Pfam" id="PF00005">
    <property type="entry name" value="ABC_tran"/>
    <property type="match status" value="1"/>
</dbReference>
<evidence type="ECO:0000256" key="2">
    <source>
        <dbReference type="ARBA" id="ARBA00022840"/>
    </source>
</evidence>
<dbReference type="InterPro" id="IPR027417">
    <property type="entry name" value="P-loop_NTPase"/>
</dbReference>
<dbReference type="InterPro" id="IPR003439">
    <property type="entry name" value="ABC_transporter-like_ATP-bd"/>
</dbReference>
<accession>A0ABT1JIW4</accession>